<keyword evidence="2" id="KW-0472">Membrane</keyword>
<keyword evidence="2" id="KW-1133">Transmembrane helix</keyword>
<dbReference type="OrthoDB" id="10037004at2759"/>
<comment type="caution">
    <text evidence="4">The sequence shown here is derived from an EMBL/GenBank/DDBJ whole genome shotgun (WGS) entry which is preliminary data.</text>
</comment>
<keyword evidence="2" id="KW-0812">Transmembrane</keyword>
<protein>
    <submittedName>
        <fullName evidence="4">Uncharacterized protein</fullName>
    </submittedName>
</protein>
<name>A0A815H9G5_9BILA</name>
<keyword evidence="3" id="KW-0732">Signal</keyword>
<dbReference type="EMBL" id="CAJNOM010000661">
    <property type="protein sequence ID" value="CAF1535420.1"/>
    <property type="molecule type" value="Genomic_DNA"/>
</dbReference>
<evidence type="ECO:0000256" key="3">
    <source>
        <dbReference type="SAM" id="SignalP"/>
    </source>
</evidence>
<dbReference type="AlphaFoldDB" id="A0A815H9G5"/>
<feature type="signal peptide" evidence="3">
    <location>
        <begin position="1"/>
        <end position="22"/>
    </location>
</feature>
<proteinExistence type="predicted"/>
<feature type="region of interest" description="Disordered" evidence="1">
    <location>
        <begin position="22"/>
        <end position="41"/>
    </location>
</feature>
<dbReference type="Proteomes" id="UP000663877">
    <property type="component" value="Unassembled WGS sequence"/>
</dbReference>
<dbReference type="EMBL" id="CAJNOI010000812">
    <property type="protein sequence ID" value="CAF1349121.1"/>
    <property type="molecule type" value="Genomic_DNA"/>
</dbReference>
<accession>A0A815H9G5</accession>
<evidence type="ECO:0000313" key="7">
    <source>
        <dbReference type="Proteomes" id="UP000663877"/>
    </source>
</evidence>
<feature type="compositionally biased region" description="Acidic residues" evidence="1">
    <location>
        <begin position="24"/>
        <end position="40"/>
    </location>
</feature>
<evidence type="ECO:0000256" key="2">
    <source>
        <dbReference type="SAM" id="Phobius"/>
    </source>
</evidence>
<sequence length="161" mass="18492">MIWWYILICIISIHKIVHPVQSQDNDDDGDNDVGDEDQEESTTISRLTTIHNVTEQSVQQISLPTQNLTFTNRVSNESEQNMNQIDLNISLKHRIIIALAVLCVALAVLLGLLISIVIYQWLQKKKKEKDDLMNGRSTARPDFVDSSYNYHDHTYQQAIKL</sequence>
<evidence type="ECO:0000256" key="1">
    <source>
        <dbReference type="SAM" id="MobiDB-lite"/>
    </source>
</evidence>
<evidence type="ECO:0000313" key="5">
    <source>
        <dbReference type="EMBL" id="CAF1535420.1"/>
    </source>
</evidence>
<gene>
    <name evidence="4" type="ORF">BJG266_LOCUS34854</name>
    <name evidence="5" type="ORF">QVE165_LOCUS45871</name>
</gene>
<evidence type="ECO:0000313" key="6">
    <source>
        <dbReference type="Proteomes" id="UP000663832"/>
    </source>
</evidence>
<dbReference type="Proteomes" id="UP000663832">
    <property type="component" value="Unassembled WGS sequence"/>
</dbReference>
<feature type="transmembrane region" description="Helical" evidence="2">
    <location>
        <begin position="95"/>
        <end position="119"/>
    </location>
</feature>
<keyword evidence="6" id="KW-1185">Reference proteome</keyword>
<evidence type="ECO:0000313" key="4">
    <source>
        <dbReference type="EMBL" id="CAF1349121.1"/>
    </source>
</evidence>
<organism evidence="4 7">
    <name type="scientific">Adineta steineri</name>
    <dbReference type="NCBI Taxonomy" id="433720"/>
    <lineage>
        <taxon>Eukaryota</taxon>
        <taxon>Metazoa</taxon>
        <taxon>Spiralia</taxon>
        <taxon>Gnathifera</taxon>
        <taxon>Rotifera</taxon>
        <taxon>Eurotatoria</taxon>
        <taxon>Bdelloidea</taxon>
        <taxon>Adinetida</taxon>
        <taxon>Adinetidae</taxon>
        <taxon>Adineta</taxon>
    </lineage>
</organism>
<feature type="chain" id="PRO_5036227722" evidence="3">
    <location>
        <begin position="23"/>
        <end position="161"/>
    </location>
</feature>
<reference evidence="4" key="1">
    <citation type="submission" date="2021-02" db="EMBL/GenBank/DDBJ databases">
        <authorList>
            <person name="Nowell W R."/>
        </authorList>
    </citation>
    <scope>NUCLEOTIDE SEQUENCE</scope>
</reference>